<sequence length="321" mass="36757">MNREQEQQKMEVVGFFGVYQESLKIIQSHTKIFTQITFILILPLLSFIFFIFKQQSNLLFNEILHDSHELTNINNHDTPQYQHLIRKISSKWDTFLFFNFISFTLILIFSILSTTAVVYTVATSIYAAGKETMISFTEVITGIVPKTWKRLMVTFLCAILDFLAYNFLAMLVNWELSKPARNYFGVAGSIIMVFLYLSGFVYLIMVWKIASVVTLLDGKACGFEAMKKSKELVKGNMGFSISIFLSVNVPFFVILFLFLEKAAFGILCLLVSSHVLVFEVVLLTLLCLVCNNKSCENNVEKVVLLDQIDEHHVHNNVMIPF</sequence>
<keyword evidence="2" id="KW-1185">Reference proteome</keyword>
<feature type="transmembrane region" description="Helical" evidence="1">
    <location>
        <begin position="150"/>
        <end position="171"/>
    </location>
</feature>
<organism evidence="2 3">
    <name type="scientific">Arachis duranensis</name>
    <name type="common">Wild peanut</name>
    <dbReference type="NCBI Taxonomy" id="130453"/>
    <lineage>
        <taxon>Eukaryota</taxon>
        <taxon>Viridiplantae</taxon>
        <taxon>Streptophyta</taxon>
        <taxon>Embryophyta</taxon>
        <taxon>Tracheophyta</taxon>
        <taxon>Spermatophyta</taxon>
        <taxon>Magnoliopsida</taxon>
        <taxon>eudicotyledons</taxon>
        <taxon>Gunneridae</taxon>
        <taxon>Pentapetalae</taxon>
        <taxon>rosids</taxon>
        <taxon>fabids</taxon>
        <taxon>Fabales</taxon>
        <taxon>Fabaceae</taxon>
        <taxon>Papilionoideae</taxon>
        <taxon>50 kb inversion clade</taxon>
        <taxon>dalbergioids sensu lato</taxon>
        <taxon>Dalbergieae</taxon>
        <taxon>Pterocarpus clade</taxon>
        <taxon>Arachis</taxon>
    </lineage>
</organism>
<reference evidence="3" key="2">
    <citation type="submission" date="2025-08" db="UniProtKB">
        <authorList>
            <consortium name="RefSeq"/>
        </authorList>
    </citation>
    <scope>IDENTIFICATION</scope>
    <source>
        <tissue evidence="3">Whole plant</tissue>
    </source>
</reference>
<reference evidence="2" key="1">
    <citation type="journal article" date="2016" name="Nat. Genet.">
        <title>The genome sequences of Arachis duranensis and Arachis ipaensis, the diploid ancestors of cultivated peanut.</title>
        <authorList>
            <person name="Bertioli D.J."/>
            <person name="Cannon S.B."/>
            <person name="Froenicke L."/>
            <person name="Huang G."/>
            <person name="Farmer A.D."/>
            <person name="Cannon E.K."/>
            <person name="Liu X."/>
            <person name="Gao D."/>
            <person name="Clevenger J."/>
            <person name="Dash S."/>
            <person name="Ren L."/>
            <person name="Moretzsohn M.C."/>
            <person name="Shirasawa K."/>
            <person name="Huang W."/>
            <person name="Vidigal B."/>
            <person name="Abernathy B."/>
            <person name="Chu Y."/>
            <person name="Niederhuth C.E."/>
            <person name="Umale P."/>
            <person name="Araujo A.C."/>
            <person name="Kozik A."/>
            <person name="Kim K.D."/>
            <person name="Burow M.D."/>
            <person name="Varshney R.K."/>
            <person name="Wang X."/>
            <person name="Zhang X."/>
            <person name="Barkley N."/>
            <person name="Guimaraes P.M."/>
            <person name="Isobe S."/>
            <person name="Guo B."/>
            <person name="Liao B."/>
            <person name="Stalker H.T."/>
            <person name="Schmitz R.J."/>
            <person name="Scheffler B.E."/>
            <person name="Leal-Bertioli S.C."/>
            <person name="Xun X."/>
            <person name="Jackson S.A."/>
            <person name="Michelmore R."/>
            <person name="Ozias-Akins P."/>
        </authorList>
    </citation>
    <scope>NUCLEOTIDE SEQUENCE [LARGE SCALE GENOMIC DNA]</scope>
    <source>
        <strain evidence="2">cv. V14167</strain>
    </source>
</reference>
<name>A0A6P4B125_ARADU</name>
<evidence type="ECO:0000313" key="3">
    <source>
        <dbReference type="RefSeq" id="XP_015934413.2"/>
    </source>
</evidence>
<accession>A0A6P4B125</accession>
<dbReference type="GeneID" id="107460554"/>
<dbReference type="PANTHER" id="PTHR33133">
    <property type="entry name" value="OS08G0107100 PROTEIN-RELATED"/>
    <property type="match status" value="1"/>
</dbReference>
<keyword evidence="1" id="KW-1133">Transmembrane helix</keyword>
<feature type="transmembrane region" description="Helical" evidence="1">
    <location>
        <begin position="264"/>
        <end position="289"/>
    </location>
</feature>
<evidence type="ECO:0000256" key="1">
    <source>
        <dbReference type="SAM" id="Phobius"/>
    </source>
</evidence>
<protein>
    <submittedName>
        <fullName evidence="3">Uncharacterized protein LOC107460554</fullName>
    </submittedName>
</protein>
<keyword evidence="1" id="KW-0812">Transmembrane</keyword>
<dbReference type="AlphaFoldDB" id="A0A6P4B125"/>
<feature type="transmembrane region" description="Helical" evidence="1">
    <location>
        <begin position="237"/>
        <end position="258"/>
    </location>
</feature>
<dbReference type="Proteomes" id="UP000515211">
    <property type="component" value="Chromosome 8"/>
</dbReference>
<feature type="transmembrane region" description="Helical" evidence="1">
    <location>
        <begin position="32"/>
        <end position="52"/>
    </location>
</feature>
<dbReference type="KEGG" id="adu:107460554"/>
<gene>
    <name evidence="3" type="primary">LOC107460554</name>
</gene>
<keyword evidence="1" id="KW-0472">Membrane</keyword>
<feature type="transmembrane region" description="Helical" evidence="1">
    <location>
        <begin position="96"/>
        <end position="129"/>
    </location>
</feature>
<dbReference type="PANTHER" id="PTHR33133:SF51">
    <property type="entry name" value="THH1_TOM1_TOM3 DOMAIN-CONTAINING PROTEIN"/>
    <property type="match status" value="1"/>
</dbReference>
<proteinExistence type="predicted"/>
<feature type="transmembrane region" description="Helical" evidence="1">
    <location>
        <begin position="183"/>
        <end position="216"/>
    </location>
</feature>
<dbReference type="RefSeq" id="XP_015934413.2">
    <property type="nucleotide sequence ID" value="XM_016078927.2"/>
</dbReference>
<evidence type="ECO:0000313" key="2">
    <source>
        <dbReference type="Proteomes" id="UP000515211"/>
    </source>
</evidence>